<organism evidence="2 3">
    <name type="scientific">Synaphobranchus kaupii</name>
    <name type="common">Kaup's arrowtooth eel</name>
    <dbReference type="NCBI Taxonomy" id="118154"/>
    <lineage>
        <taxon>Eukaryota</taxon>
        <taxon>Metazoa</taxon>
        <taxon>Chordata</taxon>
        <taxon>Craniata</taxon>
        <taxon>Vertebrata</taxon>
        <taxon>Euteleostomi</taxon>
        <taxon>Actinopterygii</taxon>
        <taxon>Neopterygii</taxon>
        <taxon>Teleostei</taxon>
        <taxon>Anguilliformes</taxon>
        <taxon>Synaphobranchidae</taxon>
        <taxon>Synaphobranchus</taxon>
    </lineage>
</organism>
<gene>
    <name evidence="2" type="ORF">SKAU_G00372320</name>
</gene>
<dbReference type="EMBL" id="JAINUF010000018">
    <property type="protein sequence ID" value="KAJ8338266.1"/>
    <property type="molecule type" value="Genomic_DNA"/>
</dbReference>
<evidence type="ECO:0000313" key="2">
    <source>
        <dbReference type="EMBL" id="KAJ8338266.1"/>
    </source>
</evidence>
<sequence>MSGPVKPLFLSSQRAAAILGASSRHLRAHNGNTASRSAGRPERDALQPVEWLVGLWGRALLSGEQSGSVQPCTGAVAREQEKEEEEVEEEEAVVSDGADYRGPLVPLRRAVPSERDSSALEGGVVIYELLAPVSGSAGTGPGWADPPEKREQEKTQQLLWRLSTALELQERDKRRVFCRLFATQGAFVICLRAWAALGRLPDLEEMAVSASGQFGFDHIAARRLP</sequence>
<reference evidence="2" key="1">
    <citation type="journal article" date="2023" name="Science">
        <title>Genome structures resolve the early diversification of teleost fishes.</title>
        <authorList>
            <person name="Parey E."/>
            <person name="Louis A."/>
            <person name="Montfort J."/>
            <person name="Bouchez O."/>
            <person name="Roques C."/>
            <person name="Iampietro C."/>
            <person name="Lluch J."/>
            <person name="Castinel A."/>
            <person name="Donnadieu C."/>
            <person name="Desvignes T."/>
            <person name="Floi Bucao C."/>
            <person name="Jouanno E."/>
            <person name="Wen M."/>
            <person name="Mejri S."/>
            <person name="Dirks R."/>
            <person name="Jansen H."/>
            <person name="Henkel C."/>
            <person name="Chen W.J."/>
            <person name="Zahm M."/>
            <person name="Cabau C."/>
            <person name="Klopp C."/>
            <person name="Thompson A.W."/>
            <person name="Robinson-Rechavi M."/>
            <person name="Braasch I."/>
            <person name="Lecointre G."/>
            <person name="Bobe J."/>
            <person name="Postlethwait J.H."/>
            <person name="Berthelot C."/>
            <person name="Roest Crollius H."/>
            <person name="Guiguen Y."/>
        </authorList>
    </citation>
    <scope>NUCLEOTIDE SEQUENCE</scope>
    <source>
        <strain evidence="2">WJC10195</strain>
    </source>
</reference>
<name>A0A9Q1IG36_SYNKA</name>
<protein>
    <submittedName>
        <fullName evidence="2">Uncharacterized protein</fullName>
    </submittedName>
</protein>
<dbReference type="AlphaFoldDB" id="A0A9Q1IG36"/>
<accession>A0A9Q1IG36</accession>
<keyword evidence="3" id="KW-1185">Reference proteome</keyword>
<evidence type="ECO:0000313" key="3">
    <source>
        <dbReference type="Proteomes" id="UP001152622"/>
    </source>
</evidence>
<dbReference type="Proteomes" id="UP001152622">
    <property type="component" value="Chromosome 18"/>
</dbReference>
<proteinExistence type="predicted"/>
<comment type="caution">
    <text evidence="2">The sequence shown here is derived from an EMBL/GenBank/DDBJ whole genome shotgun (WGS) entry which is preliminary data.</text>
</comment>
<feature type="region of interest" description="Disordered" evidence="1">
    <location>
        <begin position="21"/>
        <end position="43"/>
    </location>
</feature>
<evidence type="ECO:0000256" key="1">
    <source>
        <dbReference type="SAM" id="MobiDB-lite"/>
    </source>
</evidence>